<reference evidence="1 2" key="1">
    <citation type="journal article" date="2019" name="Nat. Ecol. Evol.">
        <title>Megaphylogeny resolves global patterns of mushroom evolution.</title>
        <authorList>
            <person name="Varga T."/>
            <person name="Krizsan K."/>
            <person name="Foldi C."/>
            <person name="Dima B."/>
            <person name="Sanchez-Garcia M."/>
            <person name="Sanchez-Ramirez S."/>
            <person name="Szollosi G.J."/>
            <person name="Szarkandi J.G."/>
            <person name="Papp V."/>
            <person name="Albert L."/>
            <person name="Andreopoulos W."/>
            <person name="Angelini C."/>
            <person name="Antonin V."/>
            <person name="Barry K.W."/>
            <person name="Bougher N.L."/>
            <person name="Buchanan P."/>
            <person name="Buyck B."/>
            <person name="Bense V."/>
            <person name="Catcheside P."/>
            <person name="Chovatia M."/>
            <person name="Cooper J."/>
            <person name="Damon W."/>
            <person name="Desjardin D."/>
            <person name="Finy P."/>
            <person name="Geml J."/>
            <person name="Haridas S."/>
            <person name="Hughes K."/>
            <person name="Justo A."/>
            <person name="Karasinski D."/>
            <person name="Kautmanova I."/>
            <person name="Kiss B."/>
            <person name="Kocsube S."/>
            <person name="Kotiranta H."/>
            <person name="LaButti K.M."/>
            <person name="Lechner B.E."/>
            <person name="Liimatainen K."/>
            <person name="Lipzen A."/>
            <person name="Lukacs Z."/>
            <person name="Mihaltcheva S."/>
            <person name="Morgado L.N."/>
            <person name="Niskanen T."/>
            <person name="Noordeloos M.E."/>
            <person name="Ohm R.A."/>
            <person name="Ortiz-Santana B."/>
            <person name="Ovrebo C."/>
            <person name="Racz N."/>
            <person name="Riley R."/>
            <person name="Savchenko A."/>
            <person name="Shiryaev A."/>
            <person name="Soop K."/>
            <person name="Spirin V."/>
            <person name="Szebenyi C."/>
            <person name="Tomsovsky M."/>
            <person name="Tulloss R.E."/>
            <person name="Uehling J."/>
            <person name="Grigoriev I.V."/>
            <person name="Vagvolgyi C."/>
            <person name="Papp T."/>
            <person name="Martin F.M."/>
            <person name="Miettinen O."/>
            <person name="Hibbett D.S."/>
            <person name="Nagy L.G."/>
        </authorList>
    </citation>
    <scope>NUCLEOTIDE SEQUENCE [LARGE SCALE GENOMIC DNA]</scope>
    <source>
        <strain evidence="1 2">CBS 309.79</strain>
    </source>
</reference>
<dbReference type="Gene3D" id="3.90.228.10">
    <property type="match status" value="1"/>
</dbReference>
<dbReference type="Proteomes" id="UP000305067">
    <property type="component" value="Unassembled WGS sequence"/>
</dbReference>
<evidence type="ECO:0008006" key="3">
    <source>
        <dbReference type="Google" id="ProtNLM"/>
    </source>
</evidence>
<dbReference type="AlphaFoldDB" id="A0A5C3QRW0"/>
<dbReference type="SUPFAM" id="SSF56399">
    <property type="entry name" value="ADP-ribosylation"/>
    <property type="match status" value="1"/>
</dbReference>
<gene>
    <name evidence="1" type="ORF">BDV98DRAFT_367570</name>
</gene>
<sequence>MRRRKQEWARSQNHQGTMIDAYHGALCLCDLGTKSAEYCSDKVCGICVISRSGFEEFAHEGKSNNGRWGEGVYTYRNPAKADAKWMATVTSSPYRVLIACQVVVEQRQLSRCTTL</sequence>
<dbReference type="OrthoDB" id="2419903at2759"/>
<evidence type="ECO:0000313" key="1">
    <source>
        <dbReference type="EMBL" id="TFL04287.1"/>
    </source>
</evidence>
<proteinExistence type="predicted"/>
<keyword evidence="2" id="KW-1185">Reference proteome</keyword>
<name>A0A5C3QRW0_9AGAR</name>
<dbReference type="EMBL" id="ML178819">
    <property type="protein sequence ID" value="TFL04287.1"/>
    <property type="molecule type" value="Genomic_DNA"/>
</dbReference>
<organism evidence="1 2">
    <name type="scientific">Pterulicium gracile</name>
    <dbReference type="NCBI Taxonomy" id="1884261"/>
    <lineage>
        <taxon>Eukaryota</taxon>
        <taxon>Fungi</taxon>
        <taxon>Dikarya</taxon>
        <taxon>Basidiomycota</taxon>
        <taxon>Agaricomycotina</taxon>
        <taxon>Agaricomycetes</taxon>
        <taxon>Agaricomycetidae</taxon>
        <taxon>Agaricales</taxon>
        <taxon>Pleurotineae</taxon>
        <taxon>Pterulaceae</taxon>
        <taxon>Pterulicium</taxon>
    </lineage>
</organism>
<accession>A0A5C3QRW0</accession>
<protein>
    <recommendedName>
        <fullName evidence="3">PARP catalytic domain-containing protein</fullName>
    </recommendedName>
</protein>
<evidence type="ECO:0000313" key="2">
    <source>
        <dbReference type="Proteomes" id="UP000305067"/>
    </source>
</evidence>